<evidence type="ECO:0000313" key="1">
    <source>
        <dbReference type="EMBL" id="ABG58075.1"/>
    </source>
</evidence>
<dbReference type="InterPro" id="IPR032774">
    <property type="entry name" value="WG_beta_rep"/>
</dbReference>
<sequence>MAQNGLVQIKAESGKWGYANLKGEEVIPAKFKNCNPFSSDGFAVVVLTSGYSIINVKGEEIPTEVHDYEIIQGIFGIGPKGFENGLLGIRSGKKWGYLNTSGKLAIPLNYDYITEFNGGYATARNGGRFIVLDTKGKETSLVSKDNIDDIKHFSEGLAPVRSSNGLFGFANTKAEIAIPVQFKSVGYFSGGLAWAKNTEGKAGFINPKGEWVIQPTYLDVTNFDPVSKFAKVKQESGWSYIDASGKPLVVSTTESWGDFSDGLAAGEQGGKKGFYNTKGEWVIKPQFEGVRKFENGYAAAKQGGKWGIIDASGNWVIKPVYSGINDVVLIK</sequence>
<name>A0A6N4SP89_CYTH3</name>
<organism evidence="1 2">
    <name type="scientific">Cytophaga hutchinsonii (strain ATCC 33406 / DSM 1761 / CIP 103989 / NBRC 15051 / NCIMB 9469 / D465)</name>
    <dbReference type="NCBI Taxonomy" id="269798"/>
    <lineage>
        <taxon>Bacteria</taxon>
        <taxon>Pseudomonadati</taxon>
        <taxon>Bacteroidota</taxon>
        <taxon>Cytophagia</taxon>
        <taxon>Cytophagales</taxon>
        <taxon>Cytophagaceae</taxon>
        <taxon>Cytophaga</taxon>
    </lineage>
</organism>
<dbReference type="Proteomes" id="UP000001822">
    <property type="component" value="Chromosome"/>
</dbReference>
<dbReference type="KEGG" id="chu:CHU_0788"/>
<gene>
    <name evidence="1" type="ordered locus">CHU_0788</name>
</gene>
<protein>
    <recommendedName>
        <fullName evidence="3">WG repeat-containing protein</fullName>
    </recommendedName>
</protein>
<proteinExistence type="predicted"/>
<dbReference type="SUPFAM" id="SSF69360">
    <property type="entry name" value="Cell wall binding repeat"/>
    <property type="match status" value="1"/>
</dbReference>
<evidence type="ECO:0000313" key="2">
    <source>
        <dbReference type="Proteomes" id="UP000001822"/>
    </source>
</evidence>
<reference evidence="1 2" key="1">
    <citation type="journal article" date="2007" name="Appl. Environ. Microbiol.">
        <title>Genome sequence of the cellulolytic gliding bacterium Cytophaga hutchinsonii.</title>
        <authorList>
            <person name="Xie G."/>
            <person name="Bruce D.C."/>
            <person name="Challacombe J.F."/>
            <person name="Chertkov O."/>
            <person name="Detter J.C."/>
            <person name="Gilna P."/>
            <person name="Han C.S."/>
            <person name="Lucas S."/>
            <person name="Misra M."/>
            <person name="Myers G.L."/>
            <person name="Richardson P."/>
            <person name="Tapia R."/>
            <person name="Thayer N."/>
            <person name="Thompson L.S."/>
            <person name="Brettin T.S."/>
            <person name="Henrissat B."/>
            <person name="Wilson D.B."/>
            <person name="McBride M.J."/>
        </authorList>
    </citation>
    <scope>NUCLEOTIDE SEQUENCE [LARGE SCALE GENOMIC DNA]</scope>
    <source>
        <strain evidence="2">ATCC 33406 / DSM 1761 / CIP 103989 / NBRC 15051 / NCIMB 9469 / D465</strain>
    </source>
</reference>
<dbReference type="Pfam" id="PF14903">
    <property type="entry name" value="WG_beta_rep"/>
    <property type="match status" value="6"/>
</dbReference>
<keyword evidence="2" id="KW-1185">Reference proteome</keyword>
<accession>A0A6N4SP89</accession>
<dbReference type="AlphaFoldDB" id="A0A6N4SP89"/>
<dbReference type="PANTHER" id="PTHR37841">
    <property type="entry name" value="GLR2918 PROTEIN"/>
    <property type="match status" value="1"/>
</dbReference>
<evidence type="ECO:0008006" key="3">
    <source>
        <dbReference type="Google" id="ProtNLM"/>
    </source>
</evidence>
<dbReference type="PANTHER" id="PTHR37841:SF1">
    <property type="entry name" value="DUF3298 DOMAIN-CONTAINING PROTEIN"/>
    <property type="match status" value="1"/>
</dbReference>
<dbReference type="EMBL" id="CP000383">
    <property type="protein sequence ID" value="ABG58075.1"/>
    <property type="molecule type" value="Genomic_DNA"/>
</dbReference>